<evidence type="ECO:0000313" key="3">
    <source>
        <dbReference type="Proteomes" id="UP000005808"/>
    </source>
</evidence>
<dbReference type="GO" id="GO:0016787">
    <property type="term" value="F:hydrolase activity"/>
    <property type="evidence" value="ECO:0007669"/>
    <property type="project" value="UniProtKB-KW"/>
</dbReference>
<comment type="caution">
    <text evidence="2">The sequence shown here is derived from an EMBL/GenBank/DDBJ whole genome shotgun (WGS) entry which is preliminary data.</text>
</comment>
<feature type="domain" description="Glycosyl hydrolase family 13 catalytic" evidence="1">
    <location>
        <begin position="11"/>
        <end position="451"/>
    </location>
</feature>
<reference evidence="2 3" key="1">
    <citation type="journal article" date="2012" name="J. Bacteriol.">
        <title>De Novo Genome Project of Cupriavidus basilensis OR16.</title>
        <authorList>
            <person name="Cserhati M."/>
            <person name="Kriszt B."/>
            <person name="Szoboszlay S."/>
            <person name="Toth A."/>
            <person name="Szabo I."/>
            <person name="Tancsics A."/>
            <person name="Nagy I."/>
            <person name="Horvath B."/>
            <person name="Nagy I."/>
            <person name="Kukolya J."/>
        </authorList>
    </citation>
    <scope>NUCLEOTIDE SEQUENCE [LARGE SCALE GENOMIC DNA]</scope>
    <source>
        <strain evidence="2 3">OR16</strain>
    </source>
</reference>
<dbReference type="InterPro" id="IPR017853">
    <property type="entry name" value="GH"/>
</dbReference>
<protein>
    <submittedName>
        <fullName evidence="2">Malto-oligosyltrehalose trehalohydrolase TreZ</fullName>
    </submittedName>
</protein>
<dbReference type="Gene3D" id="1.10.10.470">
    <property type="entry name" value="Maltooligosyl trehalose synthase, domain 4"/>
    <property type="match status" value="1"/>
</dbReference>
<dbReference type="InterPro" id="IPR006047">
    <property type="entry name" value="GH13_cat_dom"/>
</dbReference>
<dbReference type="EMBL" id="AHJE01000075">
    <property type="protein sequence ID" value="EHP40032.1"/>
    <property type="molecule type" value="Genomic_DNA"/>
</dbReference>
<dbReference type="GO" id="GO:0030980">
    <property type="term" value="P:alpha-glucan catabolic process"/>
    <property type="evidence" value="ECO:0007669"/>
    <property type="project" value="TreeGrafter"/>
</dbReference>
<dbReference type="Proteomes" id="UP000005808">
    <property type="component" value="Unassembled WGS sequence"/>
</dbReference>
<dbReference type="GO" id="GO:0047470">
    <property type="term" value="F:(1,4)-alpha-D-glucan 1-alpha-D-glucosylmutase activity"/>
    <property type="evidence" value="ECO:0007669"/>
    <property type="project" value="TreeGrafter"/>
</dbReference>
<dbReference type="PANTHER" id="PTHR10357:SF216">
    <property type="entry name" value="MALTOOLIGOSYL TREHALOSE SYNTHASE-RELATED"/>
    <property type="match status" value="1"/>
</dbReference>
<dbReference type="NCBIfam" id="TIGR02401">
    <property type="entry name" value="trehalose_TreY"/>
    <property type="match status" value="1"/>
</dbReference>
<dbReference type="Pfam" id="PF00128">
    <property type="entry name" value="Alpha-amylase"/>
    <property type="match status" value="1"/>
</dbReference>
<dbReference type="PANTHER" id="PTHR10357">
    <property type="entry name" value="ALPHA-AMYLASE FAMILY MEMBER"/>
    <property type="match status" value="1"/>
</dbReference>
<dbReference type="InterPro" id="IPR013797">
    <property type="entry name" value="Maltooligo_trehalose_synth_4"/>
</dbReference>
<sequence length="875" mass="96564">MSQACLPPRATARLQLHAGFTFGHAAEQVDYYAALGVSHLYLSPIFSARPGSTHGYDVTDFRAINPELGGEAGFYRFAERAREHSLGLVLDIVPNHMAASADHNPWWRDVLARGEQSAYAHHFDIDWHSSDPDLHGRVLLPILGKPYWEALCGGELTLRIDARAGQPVVCYGEHALPLADETFDPATAASLPARLDGHDAAGRARLHALLEQQHYRLAWWATAADELNWRRFFEISELVGMRVEQLSVFEAIHGLVLQLFREGWIDGVRVDHVDGLADPAAYCKRLRAHLTALAPDRPPARAIACPWLVIEKILAERETLRADWLVDGTTGYDFMNEVACVLHDGAGTAALTALWQEMSGDTRHVQAQVESARSRMLSHHLVTEYEGACRRLHACARSEPASRDLTLASLRRALAALLAPLQVYRTYFSERVPTREDKAALQHAADAARARLAATDLPALARLLSWLADPAGDSMALREARTRVQQLMPPLAAKATEDTVFYRYGRLLSRNEVGSNPATLAVPPEDFHARMAQRAQAWPNAMLATATHDHKRGEDARMRLAVLSELPEAWAEAVRLWEMRCRPLLARLPCGPDGADRLMLYQTLAGAWPAGLEPGHAQGVSAFLARMQAWQLKSIREAKRHGSWTSPDIAYEQGCAAFLDALGADTSAGGVLGQIARFARSIAVPGAINSLTQTLVQLTAPGVPDRYQGTEGWDLSLVDPDNRRPVDFEALRAQLADTSGWPEWLANWHDGRLKLQLIRSVLAARRVNARLFAAGDYCPIALVGPLAVHALAFGRRHGQEQALVVGTRLAARLSERDRPMLAPAQWRDTALQVAHRLNSRWVEVLTNRPLVAREGRLALAEVLEMLPVALLLRTA</sequence>
<dbReference type="OrthoDB" id="9761577at2"/>
<keyword evidence="2" id="KW-0378">Hydrolase</keyword>
<dbReference type="GO" id="GO:0005992">
    <property type="term" value="P:trehalose biosynthetic process"/>
    <property type="evidence" value="ECO:0007669"/>
    <property type="project" value="TreeGrafter"/>
</dbReference>
<evidence type="ECO:0000313" key="2">
    <source>
        <dbReference type="EMBL" id="EHP40032.1"/>
    </source>
</evidence>
<dbReference type="RefSeq" id="WP_006161207.1">
    <property type="nucleotide sequence ID" value="NZ_AHJE01000075.1"/>
</dbReference>
<gene>
    <name evidence="2" type="ORF">OR16_28029</name>
</gene>
<dbReference type="PATRIC" id="fig|1127483.3.peg.5592"/>
<proteinExistence type="predicted"/>
<name>H1SBP0_9BURK</name>
<evidence type="ECO:0000259" key="1">
    <source>
        <dbReference type="SMART" id="SM00642"/>
    </source>
</evidence>
<organism evidence="2 3">
    <name type="scientific">Cupriavidus basilensis OR16</name>
    <dbReference type="NCBI Taxonomy" id="1127483"/>
    <lineage>
        <taxon>Bacteria</taxon>
        <taxon>Pseudomonadati</taxon>
        <taxon>Pseudomonadota</taxon>
        <taxon>Betaproteobacteria</taxon>
        <taxon>Burkholderiales</taxon>
        <taxon>Burkholderiaceae</taxon>
        <taxon>Cupriavidus</taxon>
    </lineage>
</organism>
<dbReference type="SMART" id="SM00642">
    <property type="entry name" value="Aamy"/>
    <property type="match status" value="1"/>
</dbReference>
<dbReference type="InterPro" id="IPR012767">
    <property type="entry name" value="Trehalose_TreY"/>
</dbReference>
<dbReference type="CDD" id="cd11336">
    <property type="entry name" value="AmyAc_MTSase"/>
    <property type="match status" value="1"/>
</dbReference>
<dbReference type="AlphaFoldDB" id="H1SBP0"/>
<dbReference type="SUPFAM" id="SSF51445">
    <property type="entry name" value="(Trans)glycosidases"/>
    <property type="match status" value="1"/>
</dbReference>
<dbReference type="Gene3D" id="3.20.20.80">
    <property type="entry name" value="Glycosidases"/>
    <property type="match status" value="2"/>
</dbReference>
<accession>H1SBP0</accession>
<dbReference type="Gene3D" id="3.30.1590.10">
    <property type="entry name" value="Maltooligosyl trehalose synthase, domain 2"/>
    <property type="match status" value="1"/>
</dbReference>